<evidence type="ECO:0000256" key="7">
    <source>
        <dbReference type="PROSITE-ProRule" id="PRU00125"/>
    </source>
</evidence>
<keyword evidence="5 7" id="KW-0440">LIM domain</keyword>
<dbReference type="GO" id="GO:0060537">
    <property type="term" value="P:muscle tissue development"/>
    <property type="evidence" value="ECO:0007669"/>
    <property type="project" value="TreeGrafter"/>
</dbReference>
<dbReference type="GO" id="GO:0005634">
    <property type="term" value="C:nucleus"/>
    <property type="evidence" value="ECO:0007669"/>
    <property type="project" value="UniProtKB-SubCell"/>
</dbReference>
<feature type="compositionally biased region" description="Low complexity" evidence="8">
    <location>
        <begin position="143"/>
        <end position="154"/>
    </location>
</feature>
<dbReference type="GO" id="GO:0046872">
    <property type="term" value="F:metal ion binding"/>
    <property type="evidence" value="ECO:0007669"/>
    <property type="project" value="UniProtKB-KW"/>
</dbReference>
<dbReference type="PROSITE" id="PS00478">
    <property type="entry name" value="LIM_DOMAIN_1"/>
    <property type="match status" value="1"/>
</dbReference>
<dbReference type="GO" id="GO:0008307">
    <property type="term" value="F:structural constituent of muscle"/>
    <property type="evidence" value="ECO:0007669"/>
    <property type="project" value="TreeGrafter"/>
</dbReference>
<evidence type="ECO:0000256" key="6">
    <source>
        <dbReference type="ARBA" id="ARBA00023242"/>
    </source>
</evidence>
<evidence type="ECO:0000256" key="2">
    <source>
        <dbReference type="ARBA" id="ARBA00022723"/>
    </source>
</evidence>
<dbReference type="Gene3D" id="2.10.110.10">
    <property type="entry name" value="Cysteine Rich Protein"/>
    <property type="match status" value="1"/>
</dbReference>
<dbReference type="InterPro" id="IPR001781">
    <property type="entry name" value="Znf_LIM"/>
</dbReference>
<keyword evidence="4 7" id="KW-0862">Zinc</keyword>
<evidence type="ECO:0000256" key="3">
    <source>
        <dbReference type="ARBA" id="ARBA00022737"/>
    </source>
</evidence>
<dbReference type="PANTHER" id="PTHR24215:SF35">
    <property type="entry name" value="MUSCLE LIM PROTEIN MLP84B"/>
    <property type="match status" value="1"/>
</dbReference>
<evidence type="ECO:0000256" key="1">
    <source>
        <dbReference type="ARBA" id="ARBA00004123"/>
    </source>
</evidence>
<dbReference type="EMBL" id="CAJNOJ010000032">
    <property type="protein sequence ID" value="CAF0895369.1"/>
    <property type="molecule type" value="Genomic_DNA"/>
</dbReference>
<evidence type="ECO:0000256" key="8">
    <source>
        <dbReference type="SAM" id="MobiDB-lite"/>
    </source>
</evidence>
<dbReference type="SMART" id="SM00132">
    <property type="entry name" value="LIM"/>
    <property type="match status" value="1"/>
</dbReference>
<comment type="subcellular location">
    <subcellularLocation>
        <location evidence="1">Nucleus</location>
    </subcellularLocation>
</comment>
<protein>
    <recommendedName>
        <fullName evidence="9">LIM zinc-binding domain-containing protein</fullName>
    </recommendedName>
</protein>
<keyword evidence="2 7" id="KW-0479">Metal-binding</keyword>
<gene>
    <name evidence="10" type="ORF">EDS130_LOCUS9496</name>
</gene>
<dbReference type="GO" id="GO:0030018">
    <property type="term" value="C:Z disc"/>
    <property type="evidence" value="ECO:0007669"/>
    <property type="project" value="TreeGrafter"/>
</dbReference>
<evidence type="ECO:0000313" key="10">
    <source>
        <dbReference type="EMBL" id="CAF0895369.1"/>
    </source>
</evidence>
<keyword evidence="3" id="KW-0677">Repeat</keyword>
<feature type="domain" description="LIM zinc-binding" evidence="9">
    <location>
        <begin position="44"/>
        <end position="104"/>
    </location>
</feature>
<sequence length="154" mass="16897">MSNTTQLIHITYLHTSAVRLIISLRSYWNKSPNIIMPFGNQEINRCPRCNQAVFHAESIPAAGKMWHKTCYRCGLCKKMLEAMTMAEHEGNVFCKQCYARKFGIRGVGFGVGAGALAMDTGDRFGNTESLPNKPNYPTPPGVAAANRAAAGDDE</sequence>
<dbReference type="GO" id="GO:0045214">
    <property type="term" value="P:sarcomere organization"/>
    <property type="evidence" value="ECO:0007669"/>
    <property type="project" value="TreeGrafter"/>
</dbReference>
<dbReference type="PANTHER" id="PTHR24215">
    <property type="entry name" value="RHO-GTPASE-ACTIVATING PROTEIN LRG1"/>
    <property type="match status" value="1"/>
</dbReference>
<organism evidence="10 11">
    <name type="scientific">Adineta ricciae</name>
    <name type="common">Rotifer</name>
    <dbReference type="NCBI Taxonomy" id="249248"/>
    <lineage>
        <taxon>Eukaryota</taxon>
        <taxon>Metazoa</taxon>
        <taxon>Spiralia</taxon>
        <taxon>Gnathifera</taxon>
        <taxon>Rotifera</taxon>
        <taxon>Eurotatoria</taxon>
        <taxon>Bdelloidea</taxon>
        <taxon>Adinetida</taxon>
        <taxon>Adinetidae</taxon>
        <taxon>Adineta</taxon>
    </lineage>
</organism>
<feature type="region of interest" description="Disordered" evidence="8">
    <location>
        <begin position="126"/>
        <end position="154"/>
    </location>
</feature>
<proteinExistence type="predicted"/>
<dbReference type="Pfam" id="PF00412">
    <property type="entry name" value="LIM"/>
    <property type="match status" value="1"/>
</dbReference>
<dbReference type="PROSITE" id="PS50023">
    <property type="entry name" value="LIM_DOMAIN_2"/>
    <property type="match status" value="1"/>
</dbReference>
<accession>A0A813Z8G7</accession>
<reference evidence="10" key="1">
    <citation type="submission" date="2021-02" db="EMBL/GenBank/DDBJ databases">
        <authorList>
            <person name="Nowell W R."/>
        </authorList>
    </citation>
    <scope>NUCLEOTIDE SEQUENCE</scope>
</reference>
<dbReference type="GO" id="GO:0042805">
    <property type="term" value="F:actinin binding"/>
    <property type="evidence" value="ECO:0007669"/>
    <property type="project" value="TreeGrafter"/>
</dbReference>
<evidence type="ECO:0000256" key="4">
    <source>
        <dbReference type="ARBA" id="ARBA00022833"/>
    </source>
</evidence>
<comment type="caution">
    <text evidence="10">The sequence shown here is derived from an EMBL/GenBank/DDBJ whole genome shotgun (WGS) entry which is preliminary data.</text>
</comment>
<evidence type="ECO:0000313" key="11">
    <source>
        <dbReference type="Proteomes" id="UP000663852"/>
    </source>
</evidence>
<name>A0A813Z8G7_ADIRI</name>
<keyword evidence="6" id="KW-0539">Nucleus</keyword>
<dbReference type="SUPFAM" id="SSF57716">
    <property type="entry name" value="Glucocorticoid receptor-like (DNA-binding domain)"/>
    <property type="match status" value="2"/>
</dbReference>
<dbReference type="Proteomes" id="UP000663852">
    <property type="component" value="Unassembled WGS sequence"/>
</dbReference>
<evidence type="ECO:0000256" key="5">
    <source>
        <dbReference type="ARBA" id="ARBA00023038"/>
    </source>
</evidence>
<dbReference type="FunFam" id="2.10.110.10:FF:000001">
    <property type="entry name" value="Cysteine and glycine-rich protein 1"/>
    <property type="match status" value="1"/>
</dbReference>
<dbReference type="OrthoDB" id="25654at2759"/>
<dbReference type="AlphaFoldDB" id="A0A813Z8G7"/>
<evidence type="ECO:0000259" key="9">
    <source>
        <dbReference type="PROSITE" id="PS50023"/>
    </source>
</evidence>
<dbReference type="CDD" id="cd09326">
    <property type="entry name" value="LIM_CRP_like"/>
    <property type="match status" value="1"/>
</dbReference>